<name>A0ABY7CP70_9BASI</name>
<dbReference type="RefSeq" id="XP_053021698.1">
    <property type="nucleotide sequence ID" value="XM_053170514.1"/>
</dbReference>
<protein>
    <recommendedName>
        <fullName evidence="4">BED-type domain-containing protein</fullName>
    </recommendedName>
</protein>
<dbReference type="EMBL" id="CP110426">
    <property type="protein sequence ID" value="WAQ86143.1"/>
    <property type="molecule type" value="Genomic_DNA"/>
</dbReference>
<sequence>MLQEEYWTDGILKYVCNYCGTGREMAEGYQKRHLESMREFAGARIKIETLSSQNLEPNTEALAGPAVGHMNEGPAAGHMNDGPAAGHMNDGPTIGHMNDDVEMQPSKVIPAVGIAENNIEMLATAYGETGTPKETAGPLDDELKASRQLANDLQALKALLKSTSEQS</sequence>
<reference evidence="2" key="1">
    <citation type="submission" date="2022-10" db="EMBL/GenBank/DDBJ databases">
        <title>Puccinia triticina Genome sequencing and assembly.</title>
        <authorList>
            <person name="Li C."/>
        </authorList>
    </citation>
    <scope>NUCLEOTIDE SEQUENCE</scope>
    <source>
        <strain evidence="2">Pt15</strain>
    </source>
</reference>
<accession>A0ABY7CP70</accession>
<dbReference type="GeneID" id="77811409"/>
<evidence type="ECO:0000313" key="3">
    <source>
        <dbReference type="Proteomes" id="UP001164743"/>
    </source>
</evidence>
<evidence type="ECO:0000256" key="1">
    <source>
        <dbReference type="SAM" id="MobiDB-lite"/>
    </source>
</evidence>
<proteinExistence type="predicted"/>
<dbReference type="Proteomes" id="UP001164743">
    <property type="component" value="Chromosome 6A"/>
</dbReference>
<gene>
    <name evidence="2" type="ORF">PtA15_6A773</name>
</gene>
<evidence type="ECO:0000313" key="2">
    <source>
        <dbReference type="EMBL" id="WAQ86143.1"/>
    </source>
</evidence>
<feature type="region of interest" description="Disordered" evidence="1">
    <location>
        <begin position="74"/>
        <end position="96"/>
    </location>
</feature>
<organism evidence="2 3">
    <name type="scientific">Puccinia triticina</name>
    <dbReference type="NCBI Taxonomy" id="208348"/>
    <lineage>
        <taxon>Eukaryota</taxon>
        <taxon>Fungi</taxon>
        <taxon>Dikarya</taxon>
        <taxon>Basidiomycota</taxon>
        <taxon>Pucciniomycotina</taxon>
        <taxon>Pucciniomycetes</taxon>
        <taxon>Pucciniales</taxon>
        <taxon>Pucciniaceae</taxon>
        <taxon>Puccinia</taxon>
    </lineage>
</organism>
<evidence type="ECO:0008006" key="4">
    <source>
        <dbReference type="Google" id="ProtNLM"/>
    </source>
</evidence>
<keyword evidence="3" id="KW-1185">Reference proteome</keyword>